<feature type="non-terminal residue" evidence="2">
    <location>
        <position position="206"/>
    </location>
</feature>
<reference evidence="2" key="1">
    <citation type="submission" date="2023-10" db="EMBL/GenBank/DDBJ databases">
        <authorList>
            <person name="Chen Y."/>
            <person name="Shah S."/>
            <person name="Dougan E. K."/>
            <person name="Thang M."/>
            <person name="Chan C."/>
        </authorList>
    </citation>
    <scope>NUCLEOTIDE SEQUENCE [LARGE SCALE GENOMIC DNA]</scope>
</reference>
<keyword evidence="3" id="KW-1185">Reference proteome</keyword>
<feature type="compositionally biased region" description="Polar residues" evidence="1">
    <location>
        <begin position="15"/>
        <end position="25"/>
    </location>
</feature>
<sequence length="206" mass="21656">QKGASRARRVHLSSPFPSITPQQATPSCPGPILSLPWLRLQARAVSSATESLEAMLQNRPTVCCVLLEAYVGVLEDPETGEETEQEVGGHCVMVVGGDLLGPGYVAFDPWGPGDGAVSFWSGHDAERASPLAWVELATPAGPAAPAQPAPPAPADMSAGGALSPDMLAPLQKVAAPQILAFHTVRARRFRRVSAFRALTDRSNSET</sequence>
<dbReference type="EMBL" id="CAUYUJ010008230">
    <property type="protein sequence ID" value="CAK0823259.1"/>
    <property type="molecule type" value="Genomic_DNA"/>
</dbReference>
<feature type="non-terminal residue" evidence="2">
    <location>
        <position position="1"/>
    </location>
</feature>
<gene>
    <name evidence="2" type="ORF">PCOR1329_LOCUS24068</name>
</gene>
<feature type="compositionally biased region" description="Basic residues" evidence="1">
    <location>
        <begin position="1"/>
        <end position="11"/>
    </location>
</feature>
<proteinExistence type="predicted"/>
<feature type="region of interest" description="Disordered" evidence="1">
    <location>
        <begin position="1"/>
        <end position="25"/>
    </location>
</feature>
<accession>A0ABN9RV81</accession>
<evidence type="ECO:0000256" key="1">
    <source>
        <dbReference type="SAM" id="MobiDB-lite"/>
    </source>
</evidence>
<comment type="caution">
    <text evidence="2">The sequence shown here is derived from an EMBL/GenBank/DDBJ whole genome shotgun (WGS) entry which is preliminary data.</text>
</comment>
<evidence type="ECO:0000313" key="3">
    <source>
        <dbReference type="Proteomes" id="UP001189429"/>
    </source>
</evidence>
<name>A0ABN9RV81_9DINO</name>
<evidence type="ECO:0000313" key="2">
    <source>
        <dbReference type="EMBL" id="CAK0823259.1"/>
    </source>
</evidence>
<protein>
    <submittedName>
        <fullName evidence="2">Uncharacterized protein</fullName>
    </submittedName>
</protein>
<feature type="region of interest" description="Disordered" evidence="1">
    <location>
        <begin position="140"/>
        <end position="160"/>
    </location>
</feature>
<dbReference type="Proteomes" id="UP001189429">
    <property type="component" value="Unassembled WGS sequence"/>
</dbReference>
<organism evidence="2 3">
    <name type="scientific">Prorocentrum cordatum</name>
    <dbReference type="NCBI Taxonomy" id="2364126"/>
    <lineage>
        <taxon>Eukaryota</taxon>
        <taxon>Sar</taxon>
        <taxon>Alveolata</taxon>
        <taxon>Dinophyceae</taxon>
        <taxon>Prorocentrales</taxon>
        <taxon>Prorocentraceae</taxon>
        <taxon>Prorocentrum</taxon>
    </lineage>
</organism>